<comment type="caution">
    <text evidence="2">The sequence shown here is derived from an EMBL/GenBank/DDBJ whole genome shotgun (WGS) entry which is preliminary data.</text>
</comment>
<evidence type="ECO:0000259" key="1">
    <source>
        <dbReference type="Pfam" id="PF24809"/>
    </source>
</evidence>
<protein>
    <recommendedName>
        <fullName evidence="1">DUF7708 domain-containing protein</fullName>
    </recommendedName>
</protein>
<evidence type="ECO:0000313" key="2">
    <source>
        <dbReference type="EMBL" id="PWW71989.1"/>
    </source>
</evidence>
<sequence length="232" mass="26595">MPCFYDTTFAQAPTMLRKYKCNPRHRHRSSLSVRRLSVDNVYETLPQDDRATFLESSEHRNSALIALENACAGAEMYQRICYENRWKFNCKGKELLLHEVLSRIVTWMDKFKTIGDIFSQYDPDYAVLPWAGFRSLLRAIVEANEAKGIVLIGLEKIGSLIDRCAIYEKLYLNSDLANPDYLNSNDSDEISSIALEGSLMKIYTAIFRFLVQSKNNCSRTRAGTHTLSKGRQ</sequence>
<reference evidence="2 3" key="1">
    <citation type="submission" date="2018-03" db="EMBL/GenBank/DDBJ databases">
        <title>Genomes of Pezizomycetes fungi and the evolution of truffles.</title>
        <authorList>
            <person name="Murat C."/>
            <person name="Payen T."/>
            <person name="Noel B."/>
            <person name="Kuo A."/>
            <person name="Martin F.M."/>
        </authorList>
    </citation>
    <scope>NUCLEOTIDE SEQUENCE [LARGE SCALE GENOMIC DNA]</scope>
    <source>
        <strain evidence="2">091103-1</strain>
    </source>
</reference>
<feature type="domain" description="DUF7708" evidence="1">
    <location>
        <begin position="100"/>
        <end position="174"/>
    </location>
</feature>
<keyword evidence="3" id="KW-1185">Reference proteome</keyword>
<dbReference type="EMBL" id="PYWC01000125">
    <property type="protein sequence ID" value="PWW71989.1"/>
    <property type="molecule type" value="Genomic_DNA"/>
</dbReference>
<dbReference type="STRING" id="42249.A0A317SBT1"/>
<accession>A0A317SBT1</accession>
<proteinExistence type="predicted"/>
<name>A0A317SBT1_9PEZI</name>
<dbReference type="OrthoDB" id="7464126at2759"/>
<dbReference type="Proteomes" id="UP000246991">
    <property type="component" value="Unassembled WGS sequence"/>
</dbReference>
<dbReference type="InterPro" id="IPR056125">
    <property type="entry name" value="DUF7708"/>
</dbReference>
<dbReference type="AlphaFoldDB" id="A0A317SBT1"/>
<evidence type="ECO:0000313" key="3">
    <source>
        <dbReference type="Proteomes" id="UP000246991"/>
    </source>
</evidence>
<gene>
    <name evidence="2" type="ORF">C7212DRAFT_348403</name>
</gene>
<dbReference type="Pfam" id="PF24809">
    <property type="entry name" value="DUF7708"/>
    <property type="match status" value="1"/>
</dbReference>
<organism evidence="2 3">
    <name type="scientific">Tuber magnatum</name>
    <name type="common">white Piedmont truffle</name>
    <dbReference type="NCBI Taxonomy" id="42249"/>
    <lineage>
        <taxon>Eukaryota</taxon>
        <taxon>Fungi</taxon>
        <taxon>Dikarya</taxon>
        <taxon>Ascomycota</taxon>
        <taxon>Pezizomycotina</taxon>
        <taxon>Pezizomycetes</taxon>
        <taxon>Pezizales</taxon>
        <taxon>Tuberaceae</taxon>
        <taxon>Tuber</taxon>
    </lineage>
</organism>